<accession>A0A9D4LEU8</accession>
<proteinExistence type="predicted"/>
<protein>
    <submittedName>
        <fullName evidence="1">Uncharacterized protein</fullName>
    </submittedName>
</protein>
<reference evidence="1" key="2">
    <citation type="submission" date="2020-11" db="EMBL/GenBank/DDBJ databases">
        <authorList>
            <person name="McCartney M.A."/>
            <person name="Auch B."/>
            <person name="Kono T."/>
            <person name="Mallez S."/>
            <person name="Becker A."/>
            <person name="Gohl D.M."/>
            <person name="Silverstein K.A.T."/>
            <person name="Koren S."/>
            <person name="Bechman K.B."/>
            <person name="Herman A."/>
            <person name="Abrahante J.E."/>
            <person name="Garbe J."/>
        </authorList>
    </citation>
    <scope>NUCLEOTIDE SEQUENCE</scope>
    <source>
        <strain evidence="1">Duluth1</strain>
        <tissue evidence="1">Whole animal</tissue>
    </source>
</reference>
<keyword evidence="2" id="KW-1185">Reference proteome</keyword>
<dbReference type="Proteomes" id="UP000828390">
    <property type="component" value="Unassembled WGS sequence"/>
</dbReference>
<comment type="caution">
    <text evidence="1">The sequence shown here is derived from an EMBL/GenBank/DDBJ whole genome shotgun (WGS) entry which is preliminary data.</text>
</comment>
<sequence>MGWTGLRCQYVDENVIAADRVCLGGFVNKAYNETYGACQDIDECSNRLEFCMH</sequence>
<organism evidence="1 2">
    <name type="scientific">Dreissena polymorpha</name>
    <name type="common">Zebra mussel</name>
    <name type="synonym">Mytilus polymorpha</name>
    <dbReference type="NCBI Taxonomy" id="45954"/>
    <lineage>
        <taxon>Eukaryota</taxon>
        <taxon>Metazoa</taxon>
        <taxon>Spiralia</taxon>
        <taxon>Lophotrochozoa</taxon>
        <taxon>Mollusca</taxon>
        <taxon>Bivalvia</taxon>
        <taxon>Autobranchia</taxon>
        <taxon>Heteroconchia</taxon>
        <taxon>Euheterodonta</taxon>
        <taxon>Imparidentia</taxon>
        <taxon>Neoheterodontei</taxon>
        <taxon>Myida</taxon>
        <taxon>Dreissenoidea</taxon>
        <taxon>Dreissenidae</taxon>
        <taxon>Dreissena</taxon>
    </lineage>
</organism>
<dbReference type="AlphaFoldDB" id="A0A9D4LEU8"/>
<dbReference type="EMBL" id="JAIWYP010000003">
    <property type="protein sequence ID" value="KAH3855942.1"/>
    <property type="molecule type" value="Genomic_DNA"/>
</dbReference>
<gene>
    <name evidence="1" type="ORF">DPMN_098517</name>
</gene>
<evidence type="ECO:0000313" key="2">
    <source>
        <dbReference type="Proteomes" id="UP000828390"/>
    </source>
</evidence>
<reference evidence="1" key="1">
    <citation type="journal article" date="2019" name="bioRxiv">
        <title>The Genome of the Zebra Mussel, Dreissena polymorpha: A Resource for Invasive Species Research.</title>
        <authorList>
            <person name="McCartney M.A."/>
            <person name="Auch B."/>
            <person name="Kono T."/>
            <person name="Mallez S."/>
            <person name="Zhang Y."/>
            <person name="Obille A."/>
            <person name="Becker A."/>
            <person name="Abrahante J.E."/>
            <person name="Garbe J."/>
            <person name="Badalamenti J.P."/>
            <person name="Herman A."/>
            <person name="Mangelson H."/>
            <person name="Liachko I."/>
            <person name="Sullivan S."/>
            <person name="Sone E.D."/>
            <person name="Koren S."/>
            <person name="Silverstein K.A.T."/>
            <person name="Beckman K.B."/>
            <person name="Gohl D.M."/>
        </authorList>
    </citation>
    <scope>NUCLEOTIDE SEQUENCE</scope>
    <source>
        <strain evidence="1">Duluth1</strain>
        <tissue evidence="1">Whole animal</tissue>
    </source>
</reference>
<name>A0A9D4LEU8_DREPO</name>
<evidence type="ECO:0000313" key="1">
    <source>
        <dbReference type="EMBL" id="KAH3855942.1"/>
    </source>
</evidence>